<organism evidence="6">
    <name type="scientific">uncultured Thermomicrobiales bacterium</name>
    <dbReference type="NCBI Taxonomy" id="1645740"/>
    <lineage>
        <taxon>Bacteria</taxon>
        <taxon>Pseudomonadati</taxon>
        <taxon>Thermomicrobiota</taxon>
        <taxon>Thermomicrobia</taxon>
        <taxon>Thermomicrobiales</taxon>
        <taxon>environmental samples</taxon>
    </lineage>
</organism>
<dbReference type="InterPro" id="IPR020843">
    <property type="entry name" value="ER"/>
</dbReference>
<dbReference type="PANTHER" id="PTHR43401:SF5">
    <property type="entry name" value="ALCOHOL DEHYDROGENASE-RELATED"/>
    <property type="match status" value="1"/>
</dbReference>
<dbReference type="CDD" id="cd08234">
    <property type="entry name" value="threonine_DH_like"/>
    <property type="match status" value="1"/>
</dbReference>
<evidence type="ECO:0000256" key="4">
    <source>
        <dbReference type="RuleBase" id="RU361277"/>
    </source>
</evidence>
<dbReference type="EMBL" id="CADCWL010000216">
    <property type="protein sequence ID" value="CAA9580388.1"/>
    <property type="molecule type" value="Genomic_DNA"/>
</dbReference>
<keyword evidence="3" id="KW-0560">Oxidoreductase</keyword>
<gene>
    <name evidence="6" type="ORF">AVDCRST_MAG19-3877</name>
</gene>
<comment type="similarity">
    <text evidence="4">Belongs to the zinc-containing alcohol dehydrogenase family.</text>
</comment>
<dbReference type="SMART" id="SM00829">
    <property type="entry name" value="PKS_ER"/>
    <property type="match status" value="1"/>
</dbReference>
<accession>A0A6J4VMK8</accession>
<dbReference type="SUPFAM" id="SSF51735">
    <property type="entry name" value="NAD(P)-binding Rossmann-fold domains"/>
    <property type="match status" value="1"/>
</dbReference>
<dbReference type="GO" id="GO:0008270">
    <property type="term" value="F:zinc ion binding"/>
    <property type="evidence" value="ECO:0007669"/>
    <property type="project" value="InterPro"/>
</dbReference>
<dbReference type="InterPro" id="IPR050129">
    <property type="entry name" value="Zn_alcohol_dh"/>
</dbReference>
<protein>
    <recommendedName>
        <fullName evidence="5">Enoyl reductase (ER) domain-containing protein</fullName>
    </recommendedName>
</protein>
<dbReference type="Gene3D" id="3.40.50.720">
    <property type="entry name" value="NAD(P)-binding Rossmann-like Domain"/>
    <property type="match status" value="1"/>
</dbReference>
<name>A0A6J4VMK8_9BACT</name>
<dbReference type="InterPro" id="IPR013149">
    <property type="entry name" value="ADH-like_C"/>
</dbReference>
<dbReference type="PANTHER" id="PTHR43401">
    <property type="entry name" value="L-THREONINE 3-DEHYDROGENASE"/>
    <property type="match status" value="1"/>
</dbReference>
<dbReference type="SUPFAM" id="SSF50129">
    <property type="entry name" value="GroES-like"/>
    <property type="match status" value="1"/>
</dbReference>
<evidence type="ECO:0000256" key="2">
    <source>
        <dbReference type="ARBA" id="ARBA00022833"/>
    </source>
</evidence>
<dbReference type="AlphaFoldDB" id="A0A6J4VMK8"/>
<dbReference type="GO" id="GO:0016616">
    <property type="term" value="F:oxidoreductase activity, acting on the CH-OH group of donors, NAD or NADP as acceptor"/>
    <property type="evidence" value="ECO:0007669"/>
    <property type="project" value="UniProtKB-ARBA"/>
</dbReference>
<evidence type="ECO:0000256" key="1">
    <source>
        <dbReference type="ARBA" id="ARBA00022723"/>
    </source>
</evidence>
<dbReference type="InterPro" id="IPR011032">
    <property type="entry name" value="GroES-like_sf"/>
</dbReference>
<evidence type="ECO:0000256" key="3">
    <source>
        <dbReference type="ARBA" id="ARBA00023002"/>
    </source>
</evidence>
<dbReference type="Pfam" id="PF00107">
    <property type="entry name" value="ADH_zinc_N"/>
    <property type="match status" value="1"/>
</dbReference>
<dbReference type="Pfam" id="PF08240">
    <property type="entry name" value="ADH_N"/>
    <property type="match status" value="1"/>
</dbReference>
<dbReference type="InterPro" id="IPR002328">
    <property type="entry name" value="ADH_Zn_CS"/>
</dbReference>
<dbReference type="PROSITE" id="PS00059">
    <property type="entry name" value="ADH_ZINC"/>
    <property type="match status" value="1"/>
</dbReference>
<keyword evidence="1 4" id="KW-0479">Metal-binding</keyword>
<proteinExistence type="inferred from homology"/>
<sequence>MRAVIVEKPGVVRVDDVPEPEPAADEAIVRVGACGLCGTDVHIIDGEFPLTRYPIIPGHEFAGEVVAVGEAVIEIKVGDRVGVDPTINCGACYFCQRGQGNLCERLNSIGVVARPGGFAECVAVPERTLYKLPDGMSFADGALIEPLSCVVRGVHRLQPQVGESYLIYGAGPIGLLNAQMARYNGAGLVAVIDINPSRLARARQFGFEVVGASLDEVRERAPRGFDNVIEATGVTKVAEIAIDAVKRRGKLLLFGVCPPGEKACYDAFKIYNEEITILGSMAVLNSYGPAIDVLNAGAVDTEAMVTHTLPIEEFPRAVELFRSGAGLKIQIAPNGSAAS</sequence>
<keyword evidence="2 4" id="KW-0862">Zinc</keyword>
<dbReference type="InterPro" id="IPR036291">
    <property type="entry name" value="NAD(P)-bd_dom_sf"/>
</dbReference>
<evidence type="ECO:0000259" key="5">
    <source>
        <dbReference type="SMART" id="SM00829"/>
    </source>
</evidence>
<reference evidence="6" key="1">
    <citation type="submission" date="2020-02" db="EMBL/GenBank/DDBJ databases">
        <authorList>
            <person name="Meier V. D."/>
        </authorList>
    </citation>
    <scope>NUCLEOTIDE SEQUENCE</scope>
    <source>
        <strain evidence="6">AVDCRST_MAG19</strain>
    </source>
</reference>
<dbReference type="Gene3D" id="3.90.180.10">
    <property type="entry name" value="Medium-chain alcohol dehydrogenases, catalytic domain"/>
    <property type="match status" value="1"/>
</dbReference>
<evidence type="ECO:0000313" key="6">
    <source>
        <dbReference type="EMBL" id="CAA9580388.1"/>
    </source>
</evidence>
<feature type="domain" description="Enoyl reductase (ER)" evidence="5">
    <location>
        <begin position="10"/>
        <end position="331"/>
    </location>
</feature>
<comment type="cofactor">
    <cofactor evidence="4">
        <name>Zn(2+)</name>
        <dbReference type="ChEBI" id="CHEBI:29105"/>
    </cofactor>
</comment>
<dbReference type="InterPro" id="IPR013154">
    <property type="entry name" value="ADH-like_N"/>
</dbReference>